<feature type="region of interest" description="Disordered" evidence="1">
    <location>
        <begin position="40"/>
        <end position="70"/>
    </location>
</feature>
<accession>A0A2I0WRH6</accession>
<gene>
    <name evidence="2" type="ORF">MA16_Dca027020</name>
</gene>
<sequence>MSHSLHIDTSHKSESVFSFEFLLNEYSEVYEERRRYFNGRRREAKADKTSEVGSSKSIEKRDEERCSNFK</sequence>
<dbReference type="EMBL" id="KZ502461">
    <property type="protein sequence ID" value="PKU78265.1"/>
    <property type="molecule type" value="Genomic_DNA"/>
</dbReference>
<organism evidence="2 3">
    <name type="scientific">Dendrobium catenatum</name>
    <dbReference type="NCBI Taxonomy" id="906689"/>
    <lineage>
        <taxon>Eukaryota</taxon>
        <taxon>Viridiplantae</taxon>
        <taxon>Streptophyta</taxon>
        <taxon>Embryophyta</taxon>
        <taxon>Tracheophyta</taxon>
        <taxon>Spermatophyta</taxon>
        <taxon>Magnoliopsida</taxon>
        <taxon>Liliopsida</taxon>
        <taxon>Asparagales</taxon>
        <taxon>Orchidaceae</taxon>
        <taxon>Epidendroideae</taxon>
        <taxon>Malaxideae</taxon>
        <taxon>Dendrobiinae</taxon>
        <taxon>Dendrobium</taxon>
    </lineage>
</organism>
<dbReference type="AlphaFoldDB" id="A0A2I0WRH6"/>
<dbReference type="Proteomes" id="UP000233837">
    <property type="component" value="Unassembled WGS sequence"/>
</dbReference>
<evidence type="ECO:0000313" key="2">
    <source>
        <dbReference type="EMBL" id="PKU78265.1"/>
    </source>
</evidence>
<name>A0A2I0WRH6_9ASPA</name>
<reference evidence="2 3" key="2">
    <citation type="journal article" date="2017" name="Nature">
        <title>The Apostasia genome and the evolution of orchids.</title>
        <authorList>
            <person name="Zhang G.Q."/>
            <person name="Liu K.W."/>
            <person name="Li Z."/>
            <person name="Lohaus R."/>
            <person name="Hsiao Y.Y."/>
            <person name="Niu S.C."/>
            <person name="Wang J.Y."/>
            <person name="Lin Y.C."/>
            <person name="Xu Q."/>
            <person name="Chen L.J."/>
            <person name="Yoshida K."/>
            <person name="Fujiwara S."/>
            <person name="Wang Z.W."/>
            <person name="Zhang Y.Q."/>
            <person name="Mitsuda N."/>
            <person name="Wang M."/>
            <person name="Liu G.H."/>
            <person name="Pecoraro L."/>
            <person name="Huang H.X."/>
            <person name="Xiao X.J."/>
            <person name="Lin M."/>
            <person name="Wu X.Y."/>
            <person name="Wu W.L."/>
            <person name="Chen Y.Y."/>
            <person name="Chang S.B."/>
            <person name="Sakamoto S."/>
            <person name="Ohme-Takagi M."/>
            <person name="Yagi M."/>
            <person name="Zeng S.J."/>
            <person name="Shen C.Y."/>
            <person name="Yeh C.M."/>
            <person name="Luo Y.B."/>
            <person name="Tsai W.C."/>
            <person name="Van de Peer Y."/>
            <person name="Liu Z.J."/>
        </authorList>
    </citation>
    <scope>NUCLEOTIDE SEQUENCE [LARGE SCALE GENOMIC DNA]</scope>
    <source>
        <tissue evidence="2">The whole plant</tissue>
    </source>
</reference>
<proteinExistence type="predicted"/>
<evidence type="ECO:0000256" key="1">
    <source>
        <dbReference type="SAM" id="MobiDB-lite"/>
    </source>
</evidence>
<feature type="compositionally biased region" description="Basic and acidic residues" evidence="1">
    <location>
        <begin position="57"/>
        <end position="70"/>
    </location>
</feature>
<feature type="compositionally biased region" description="Basic and acidic residues" evidence="1">
    <location>
        <begin position="40"/>
        <end position="50"/>
    </location>
</feature>
<protein>
    <submittedName>
        <fullName evidence="2">Uncharacterized protein</fullName>
    </submittedName>
</protein>
<evidence type="ECO:0000313" key="3">
    <source>
        <dbReference type="Proteomes" id="UP000233837"/>
    </source>
</evidence>
<keyword evidence="3" id="KW-1185">Reference proteome</keyword>
<reference evidence="2 3" key="1">
    <citation type="journal article" date="2016" name="Sci. Rep.">
        <title>The Dendrobium catenatum Lindl. genome sequence provides insights into polysaccharide synthase, floral development and adaptive evolution.</title>
        <authorList>
            <person name="Zhang G.Q."/>
            <person name="Xu Q."/>
            <person name="Bian C."/>
            <person name="Tsai W.C."/>
            <person name="Yeh C.M."/>
            <person name="Liu K.W."/>
            <person name="Yoshida K."/>
            <person name="Zhang L.S."/>
            <person name="Chang S.B."/>
            <person name="Chen F."/>
            <person name="Shi Y."/>
            <person name="Su Y.Y."/>
            <person name="Zhang Y.Q."/>
            <person name="Chen L.J."/>
            <person name="Yin Y."/>
            <person name="Lin M."/>
            <person name="Huang H."/>
            <person name="Deng H."/>
            <person name="Wang Z.W."/>
            <person name="Zhu S.L."/>
            <person name="Zhao X."/>
            <person name="Deng C."/>
            <person name="Niu S.C."/>
            <person name="Huang J."/>
            <person name="Wang M."/>
            <person name="Liu G.H."/>
            <person name="Yang H.J."/>
            <person name="Xiao X.J."/>
            <person name="Hsiao Y.Y."/>
            <person name="Wu W.L."/>
            <person name="Chen Y.Y."/>
            <person name="Mitsuda N."/>
            <person name="Ohme-Takagi M."/>
            <person name="Luo Y.B."/>
            <person name="Van de Peer Y."/>
            <person name="Liu Z.J."/>
        </authorList>
    </citation>
    <scope>NUCLEOTIDE SEQUENCE [LARGE SCALE GENOMIC DNA]</scope>
    <source>
        <tissue evidence="2">The whole plant</tissue>
    </source>
</reference>